<evidence type="ECO:0000313" key="9">
    <source>
        <dbReference type="Proteomes" id="UP000283841"/>
    </source>
</evidence>
<dbReference type="GeneID" id="39602619"/>
<sequence>MSQALGRGFRGLSGVPVFSRARQGVVVHRGQSSRYVQIRAAPSGQPGTINGAHLPVSGVSTTAESPDARFDVVGAPYSLLSVSLSASQNLYTRRGTLVGLSGKAENVVSTLSILEPFRRAVVGIPFLYQKVSSTSPVTALISVRSPVTSFAVVQLNGTVDWMVAQRRALLAWTGHNLLIRPTVNTNLSVTHWGSSEVTGRGLLALVGNGQIYSVELKPGEQYIAHPSNVIAYTMTSHPPLPYRFKSTTLKLQIPGLSHVPRLFRRSKFINDMAHSDTWKTTMKIYHNLRTWARRTIWGDRLFLQFEGPTTILVQSRGPRVSDVLTTREVNEIADSPAGATHDAVKLLEQKQQPTSKNEPKSEAEKAVDGGASDPEVPKRSAEQLVQEVEGTRQSFARVTRDGKVEFQKPGGGN</sequence>
<proteinExistence type="inferred from homology"/>
<dbReference type="PANTHER" id="PTHR36959">
    <property type="entry name" value="ALTERED INHERITANCE OF MITOCHONDRIA PROTEIN 24, MITOCHONDRIAL"/>
    <property type="match status" value="1"/>
</dbReference>
<organism evidence="8 9">
    <name type="scientific">Byssochlamys spectabilis</name>
    <name type="common">Paecilomyces variotii</name>
    <dbReference type="NCBI Taxonomy" id="264951"/>
    <lineage>
        <taxon>Eukaryota</taxon>
        <taxon>Fungi</taxon>
        <taxon>Dikarya</taxon>
        <taxon>Ascomycota</taxon>
        <taxon>Pezizomycotina</taxon>
        <taxon>Eurotiomycetes</taxon>
        <taxon>Eurotiomycetidae</taxon>
        <taxon>Eurotiales</taxon>
        <taxon>Thermoascaceae</taxon>
        <taxon>Paecilomyces</taxon>
    </lineage>
</organism>
<dbReference type="GO" id="GO:0007007">
    <property type="term" value="P:inner mitochondrial membrane organization"/>
    <property type="evidence" value="ECO:0007669"/>
    <property type="project" value="TreeGrafter"/>
</dbReference>
<protein>
    <recommendedName>
        <fullName evidence="3 6">Altered inheritance of mitochondria protein 24, mitochondrial</fullName>
    </recommendedName>
</protein>
<dbReference type="EMBL" id="RCNU01000012">
    <property type="protein sequence ID" value="RWQ92772.1"/>
    <property type="molecule type" value="Genomic_DNA"/>
</dbReference>
<reference evidence="8 9" key="1">
    <citation type="journal article" date="2018" name="Front. Microbiol.">
        <title>Genomic and genetic insights into a cosmopolitan fungus, Paecilomyces variotii (Eurotiales).</title>
        <authorList>
            <person name="Urquhart A.S."/>
            <person name="Mondo S.J."/>
            <person name="Makela M.R."/>
            <person name="Hane J.K."/>
            <person name="Wiebenga A."/>
            <person name="He G."/>
            <person name="Mihaltcheva S."/>
            <person name="Pangilinan J."/>
            <person name="Lipzen A."/>
            <person name="Barry K."/>
            <person name="de Vries R.P."/>
            <person name="Grigoriev I.V."/>
            <person name="Idnurm A."/>
        </authorList>
    </citation>
    <scope>NUCLEOTIDE SEQUENCE [LARGE SCALE GENOMIC DNA]</scope>
    <source>
        <strain evidence="8 9">CBS 101075</strain>
    </source>
</reference>
<evidence type="ECO:0000256" key="1">
    <source>
        <dbReference type="ARBA" id="ARBA00004173"/>
    </source>
</evidence>
<evidence type="ECO:0000256" key="2">
    <source>
        <dbReference type="ARBA" id="ARBA00009322"/>
    </source>
</evidence>
<dbReference type="PANTHER" id="PTHR36959:SF2">
    <property type="entry name" value="ALTERED INHERITANCE OF MITOCHONDRIA PROTEIN 24, MITOCHONDRIAL"/>
    <property type="match status" value="1"/>
</dbReference>
<dbReference type="AlphaFoldDB" id="A0A443HLT7"/>
<evidence type="ECO:0000256" key="6">
    <source>
        <dbReference type="RuleBase" id="RU363045"/>
    </source>
</evidence>
<feature type="compositionally biased region" description="Basic and acidic residues" evidence="7">
    <location>
        <begin position="357"/>
        <end position="367"/>
    </location>
</feature>
<dbReference type="InterPro" id="IPR016031">
    <property type="entry name" value="Trp_RNA-bd_attenuator-like_dom"/>
</dbReference>
<dbReference type="VEuPathDB" id="FungiDB:C8Q69DRAFT_514515"/>
<comment type="caution">
    <text evidence="8">The sequence shown here is derived from an EMBL/GenBank/DDBJ whole genome shotgun (WGS) entry which is preliminary data.</text>
</comment>
<accession>A0A443HLT7</accession>
<dbReference type="STRING" id="264951.A0A443HLT7"/>
<name>A0A443HLT7_BYSSP</name>
<dbReference type="RefSeq" id="XP_028482417.1">
    <property type="nucleotide sequence ID" value="XM_028633342.1"/>
</dbReference>
<evidence type="ECO:0000256" key="5">
    <source>
        <dbReference type="ARBA" id="ARBA00023128"/>
    </source>
</evidence>
<keyword evidence="5 6" id="KW-0496">Mitochondrion</keyword>
<keyword evidence="4" id="KW-0809">Transit peptide</keyword>
<evidence type="ECO:0000313" key="8">
    <source>
        <dbReference type="EMBL" id="RWQ92772.1"/>
    </source>
</evidence>
<comment type="similarity">
    <text evidence="2 6">Belongs to the AIM24 family.</text>
</comment>
<evidence type="ECO:0000256" key="7">
    <source>
        <dbReference type="SAM" id="MobiDB-lite"/>
    </source>
</evidence>
<dbReference type="Pfam" id="PF01987">
    <property type="entry name" value="AIM24"/>
    <property type="match status" value="1"/>
</dbReference>
<dbReference type="Proteomes" id="UP000283841">
    <property type="component" value="Unassembled WGS sequence"/>
</dbReference>
<evidence type="ECO:0000256" key="3">
    <source>
        <dbReference type="ARBA" id="ARBA00013287"/>
    </source>
</evidence>
<dbReference type="FunFam" id="3.60.160.10:FF:000001">
    <property type="entry name" value="Altered inheritance of mitochondria protein 24, mitochondrial"/>
    <property type="match status" value="1"/>
</dbReference>
<gene>
    <name evidence="8" type="ORF">C8Q69DRAFT_514515</name>
</gene>
<dbReference type="Gene3D" id="3.60.160.10">
    <property type="entry name" value="Mitochondrial biogenesis AIM24"/>
    <property type="match status" value="1"/>
</dbReference>
<dbReference type="SUPFAM" id="SSF51219">
    <property type="entry name" value="TRAP-like"/>
    <property type="match status" value="1"/>
</dbReference>
<dbReference type="InterPro" id="IPR002838">
    <property type="entry name" value="AIM24"/>
</dbReference>
<feature type="region of interest" description="Disordered" evidence="7">
    <location>
        <begin position="349"/>
        <end position="413"/>
    </location>
</feature>
<dbReference type="GO" id="GO:0005743">
    <property type="term" value="C:mitochondrial inner membrane"/>
    <property type="evidence" value="ECO:0007669"/>
    <property type="project" value="TreeGrafter"/>
</dbReference>
<comment type="subcellular location">
    <subcellularLocation>
        <location evidence="1 6">Mitochondrion</location>
    </subcellularLocation>
</comment>
<evidence type="ECO:0000256" key="4">
    <source>
        <dbReference type="ARBA" id="ARBA00022946"/>
    </source>
</evidence>
<dbReference type="InterPro" id="IPR036983">
    <property type="entry name" value="AIM24_sf"/>
</dbReference>
<keyword evidence="9" id="KW-1185">Reference proteome</keyword>